<evidence type="ECO:0000256" key="1">
    <source>
        <dbReference type="ARBA" id="ARBA00004651"/>
    </source>
</evidence>
<evidence type="ECO:0000256" key="7">
    <source>
        <dbReference type="RuleBase" id="RU369079"/>
    </source>
</evidence>
<comment type="caution">
    <text evidence="9">The sequence shown here is derived from an EMBL/GenBank/DDBJ whole genome shotgun (WGS) entry which is preliminary data.</text>
</comment>
<keyword evidence="2 7" id="KW-0813">Transport</keyword>
<sequence length="171" mass="18850">MKAIIGYIVAVDNALAFILKAGVVALGIFISFAMVGGIVFRTLLGVQVFGIEELILMGAIWLYMLGAALASRERSHLSADFFQAFSNNETLLDIMSLVATTLSLVIAVFFVVWSYSLFSWGFDQVQVTPVFRIPQYFSQASLLVASILLFCYALRDLVKDVSRVYTKAVGR</sequence>
<name>A0ABV7LYB5_9GAMM</name>
<reference evidence="10" key="1">
    <citation type="journal article" date="2019" name="Int. J. Syst. Evol. Microbiol.">
        <title>The Global Catalogue of Microorganisms (GCM) 10K type strain sequencing project: providing services to taxonomists for standard genome sequencing and annotation.</title>
        <authorList>
            <consortium name="The Broad Institute Genomics Platform"/>
            <consortium name="The Broad Institute Genome Sequencing Center for Infectious Disease"/>
            <person name="Wu L."/>
            <person name="Ma J."/>
        </authorList>
    </citation>
    <scope>NUCLEOTIDE SEQUENCE [LARGE SCALE GENOMIC DNA]</scope>
    <source>
        <strain evidence="10">KCTC 12847</strain>
    </source>
</reference>
<keyword evidence="5 7" id="KW-1133">Transmembrane helix</keyword>
<protein>
    <recommendedName>
        <fullName evidence="7">TRAP transporter small permease protein</fullName>
    </recommendedName>
</protein>
<organism evidence="9 10">
    <name type="scientific">Modicisalibacter luteus</name>
    <dbReference type="NCBI Taxonomy" id="453962"/>
    <lineage>
        <taxon>Bacteria</taxon>
        <taxon>Pseudomonadati</taxon>
        <taxon>Pseudomonadota</taxon>
        <taxon>Gammaproteobacteria</taxon>
        <taxon>Oceanospirillales</taxon>
        <taxon>Halomonadaceae</taxon>
        <taxon>Modicisalibacter</taxon>
    </lineage>
</organism>
<keyword evidence="4 7" id="KW-0812">Transmembrane</keyword>
<feature type="transmembrane region" description="Helical" evidence="7">
    <location>
        <begin position="21"/>
        <end position="40"/>
    </location>
</feature>
<feature type="transmembrane region" description="Helical" evidence="7">
    <location>
        <begin position="136"/>
        <end position="154"/>
    </location>
</feature>
<feature type="transmembrane region" description="Helical" evidence="7">
    <location>
        <begin position="46"/>
        <end position="70"/>
    </location>
</feature>
<evidence type="ECO:0000256" key="4">
    <source>
        <dbReference type="ARBA" id="ARBA00022692"/>
    </source>
</evidence>
<dbReference type="RefSeq" id="WP_019018916.1">
    <property type="nucleotide sequence ID" value="NZ_BMXD01000005.1"/>
</dbReference>
<accession>A0ABV7LYB5</accession>
<gene>
    <name evidence="9" type="ORF">ACFOEI_05790</name>
</gene>
<comment type="function">
    <text evidence="7">Part of the tripartite ATP-independent periplasmic (TRAP) transport system.</text>
</comment>
<evidence type="ECO:0000256" key="3">
    <source>
        <dbReference type="ARBA" id="ARBA00022475"/>
    </source>
</evidence>
<evidence type="ECO:0000256" key="6">
    <source>
        <dbReference type="ARBA" id="ARBA00023136"/>
    </source>
</evidence>
<evidence type="ECO:0000256" key="5">
    <source>
        <dbReference type="ARBA" id="ARBA00022989"/>
    </source>
</evidence>
<proteinExistence type="inferred from homology"/>
<dbReference type="Pfam" id="PF04290">
    <property type="entry name" value="DctQ"/>
    <property type="match status" value="1"/>
</dbReference>
<dbReference type="InterPro" id="IPR055348">
    <property type="entry name" value="DctQ"/>
</dbReference>
<dbReference type="EMBL" id="JBHRUH010000011">
    <property type="protein sequence ID" value="MFC3291572.1"/>
    <property type="molecule type" value="Genomic_DNA"/>
</dbReference>
<feature type="transmembrane region" description="Helical" evidence="7">
    <location>
        <begin position="91"/>
        <end position="116"/>
    </location>
</feature>
<comment type="subcellular location">
    <subcellularLocation>
        <location evidence="7">Cell inner membrane</location>
        <topology evidence="7">Multi-pass membrane protein</topology>
    </subcellularLocation>
    <subcellularLocation>
        <location evidence="1">Cell membrane</location>
        <topology evidence="1">Multi-pass membrane protein</topology>
    </subcellularLocation>
</comment>
<keyword evidence="3" id="KW-1003">Cell membrane</keyword>
<dbReference type="Proteomes" id="UP001595640">
    <property type="component" value="Unassembled WGS sequence"/>
</dbReference>
<evidence type="ECO:0000256" key="2">
    <source>
        <dbReference type="ARBA" id="ARBA00022448"/>
    </source>
</evidence>
<keyword evidence="7" id="KW-0997">Cell inner membrane</keyword>
<comment type="subunit">
    <text evidence="7">The complex comprises the extracytoplasmic solute receptor protein and the two transmembrane proteins.</text>
</comment>
<comment type="similarity">
    <text evidence="7">Belongs to the TRAP transporter small permease family.</text>
</comment>
<evidence type="ECO:0000313" key="9">
    <source>
        <dbReference type="EMBL" id="MFC3291572.1"/>
    </source>
</evidence>
<feature type="domain" description="Tripartite ATP-independent periplasmic transporters DctQ component" evidence="8">
    <location>
        <begin position="33"/>
        <end position="162"/>
    </location>
</feature>
<evidence type="ECO:0000313" key="10">
    <source>
        <dbReference type="Proteomes" id="UP001595640"/>
    </source>
</evidence>
<keyword evidence="6 7" id="KW-0472">Membrane</keyword>
<keyword evidence="10" id="KW-1185">Reference proteome</keyword>
<evidence type="ECO:0000259" key="8">
    <source>
        <dbReference type="Pfam" id="PF04290"/>
    </source>
</evidence>